<dbReference type="EMBL" id="WNZW01000003">
    <property type="protein sequence ID" value="MUG45480.1"/>
    <property type="molecule type" value="Genomic_DNA"/>
</dbReference>
<organism evidence="1 2">
    <name type="scientific">Paenibacillus woosongensis</name>
    <dbReference type="NCBI Taxonomy" id="307580"/>
    <lineage>
        <taxon>Bacteria</taxon>
        <taxon>Bacillati</taxon>
        <taxon>Bacillota</taxon>
        <taxon>Bacilli</taxon>
        <taxon>Bacillales</taxon>
        <taxon>Paenibacillaceae</taxon>
        <taxon>Paenibacillus</taxon>
    </lineage>
</organism>
<gene>
    <name evidence="1" type="ORF">GNP95_10820</name>
</gene>
<protein>
    <submittedName>
        <fullName evidence="1">Uncharacterized protein</fullName>
    </submittedName>
</protein>
<sequence>MKKVYANLLGEWVDLTADDECVMGPRFVAPSLWWEENAEIWSPNKKEEHTMYQLDYVHIRYKGKDYRINPIFIQIVED</sequence>
<comment type="caution">
    <text evidence="1">The sequence shown here is derived from an EMBL/GenBank/DDBJ whole genome shotgun (WGS) entry which is preliminary data.</text>
</comment>
<dbReference type="RefSeq" id="WP_155610899.1">
    <property type="nucleotide sequence ID" value="NZ_WNZW01000003.1"/>
</dbReference>
<evidence type="ECO:0000313" key="2">
    <source>
        <dbReference type="Proteomes" id="UP000447876"/>
    </source>
</evidence>
<reference evidence="1 2" key="1">
    <citation type="submission" date="2019-11" db="EMBL/GenBank/DDBJ databases">
        <title>Draft genome sequences of five Paenibacillus species of dairy origin.</title>
        <authorList>
            <person name="Olajide A.M."/>
            <person name="Chen S."/>
            <person name="Lapointe G."/>
        </authorList>
    </citation>
    <scope>NUCLEOTIDE SEQUENCE [LARGE SCALE GENOMIC DNA]</scope>
    <source>
        <strain evidence="1 2">12CR55</strain>
    </source>
</reference>
<evidence type="ECO:0000313" key="1">
    <source>
        <dbReference type="EMBL" id="MUG45480.1"/>
    </source>
</evidence>
<accession>A0A7X3CNZ1</accession>
<dbReference type="Proteomes" id="UP000447876">
    <property type="component" value="Unassembled WGS sequence"/>
</dbReference>
<dbReference type="OrthoDB" id="9759736at2"/>
<dbReference type="AlphaFoldDB" id="A0A7X3CNZ1"/>
<proteinExistence type="predicted"/>
<name>A0A7X3CNZ1_9BACL</name>